<proteinExistence type="predicted"/>
<accession>M8CUP4</accession>
<dbReference type="AlphaFoldDB" id="M8CUP4"/>
<reference evidence="1" key="1">
    <citation type="submission" date="2015-06" db="UniProtKB">
        <authorList>
            <consortium name="EnsemblPlants"/>
        </authorList>
    </citation>
    <scope>IDENTIFICATION</scope>
</reference>
<dbReference type="EnsemblPlants" id="EMT31317">
    <property type="protein sequence ID" value="EMT31317"/>
    <property type="gene ID" value="F775_05913"/>
</dbReference>
<organism evidence="1">
    <name type="scientific">Aegilops tauschii</name>
    <name type="common">Tausch's goatgrass</name>
    <name type="synonym">Aegilops squarrosa</name>
    <dbReference type="NCBI Taxonomy" id="37682"/>
    <lineage>
        <taxon>Eukaryota</taxon>
        <taxon>Viridiplantae</taxon>
        <taxon>Streptophyta</taxon>
        <taxon>Embryophyta</taxon>
        <taxon>Tracheophyta</taxon>
        <taxon>Spermatophyta</taxon>
        <taxon>Magnoliopsida</taxon>
        <taxon>Liliopsida</taxon>
        <taxon>Poales</taxon>
        <taxon>Poaceae</taxon>
        <taxon>BOP clade</taxon>
        <taxon>Pooideae</taxon>
        <taxon>Triticodae</taxon>
        <taxon>Triticeae</taxon>
        <taxon>Triticinae</taxon>
        <taxon>Aegilops</taxon>
    </lineage>
</organism>
<evidence type="ECO:0000313" key="1">
    <source>
        <dbReference type="EnsemblPlants" id="EMT31317"/>
    </source>
</evidence>
<protein>
    <submittedName>
        <fullName evidence="1">Uncharacterized protein</fullName>
    </submittedName>
</protein>
<name>M8CUP4_AEGTA</name>
<sequence>MSWLLQAASRGEERDANSPATYKGLQQLPWHPQERAPRLGRLLLPEAPPVVDQKATASGRPFPFTIRFP</sequence>